<protein>
    <recommendedName>
        <fullName evidence="3">Haloacid dehalogenase/epoxide hydrolase</fullName>
    </recommendedName>
</protein>
<proteinExistence type="predicted"/>
<reference evidence="1 2" key="1">
    <citation type="submission" date="2016-02" db="EMBL/GenBank/DDBJ databases">
        <authorList>
            <person name="Wen L."/>
            <person name="He K."/>
            <person name="Yang H."/>
        </authorList>
    </citation>
    <scope>NUCLEOTIDE SEQUENCE [LARGE SCALE GENOMIC DNA]</scope>
    <source>
        <strain evidence="1">Trichococcus palustris</strain>
    </source>
</reference>
<dbReference type="PANTHER" id="PTHR47478">
    <property type="match status" value="1"/>
</dbReference>
<dbReference type="Pfam" id="PF00702">
    <property type="entry name" value="Hydrolase"/>
    <property type="match status" value="1"/>
</dbReference>
<keyword evidence="2" id="KW-1185">Reference proteome</keyword>
<dbReference type="STRING" id="140314.SAMN04488076_109113"/>
<dbReference type="NCBIfam" id="TIGR01549">
    <property type="entry name" value="HAD-SF-IA-v1"/>
    <property type="match status" value="1"/>
</dbReference>
<evidence type="ECO:0000313" key="2">
    <source>
        <dbReference type="Proteomes" id="UP000242754"/>
    </source>
</evidence>
<dbReference type="OrthoDB" id="25198at2"/>
<dbReference type="Proteomes" id="UP000242754">
    <property type="component" value="Unassembled WGS sequence"/>
</dbReference>
<dbReference type="SFLD" id="SFLDS00003">
    <property type="entry name" value="Haloacid_Dehalogenase"/>
    <property type="match status" value="1"/>
</dbReference>
<name>A0A143YQ37_9LACT</name>
<evidence type="ECO:0008006" key="3">
    <source>
        <dbReference type="Google" id="ProtNLM"/>
    </source>
</evidence>
<dbReference type="AlphaFoldDB" id="A0A143YQ37"/>
<sequence>MLNIIFDLDDTLYDTAKPFFQVLDRYMPERGCSDARSYALFREHCDIAFELFAAGKLTLAESHVMRTQGTFAELGQQLDAENAYRFQLDYQSMQGKIRLSSAMTQMLDKLKNKNANLSIFTNGPEKHQMMKYEALGLEKWFPRSRMFISESIGYAKPHPEAFAFVEKALHADKEEILFIGDSLDNDILGGQGAGWSTVWFNHRQQDDRNGGWADVTVHSLTEMHAAINEKMQSSNKGE</sequence>
<dbReference type="InterPro" id="IPR036412">
    <property type="entry name" value="HAD-like_sf"/>
</dbReference>
<dbReference type="InterPro" id="IPR052550">
    <property type="entry name" value="Pyrimidine_5'-ntase_YjjG"/>
</dbReference>
<dbReference type="InterPro" id="IPR023214">
    <property type="entry name" value="HAD_sf"/>
</dbReference>
<accession>A0A143YQ37</accession>
<dbReference type="EMBL" id="FJNE01000005">
    <property type="protein sequence ID" value="CZQ95286.1"/>
    <property type="molecule type" value="Genomic_DNA"/>
</dbReference>
<dbReference type="InterPro" id="IPR006439">
    <property type="entry name" value="HAD-SF_hydro_IA"/>
</dbReference>
<gene>
    <name evidence="1" type="ORF">Tpal_1869</name>
</gene>
<dbReference type="PANTHER" id="PTHR47478:SF1">
    <property type="entry name" value="PYRIMIDINE 5'-NUCLEOTIDASE YJJG"/>
    <property type="match status" value="1"/>
</dbReference>
<dbReference type="PRINTS" id="PR00413">
    <property type="entry name" value="HADHALOGNASE"/>
</dbReference>
<dbReference type="InterPro" id="IPR023198">
    <property type="entry name" value="PGP-like_dom2"/>
</dbReference>
<dbReference type="NCBIfam" id="TIGR01509">
    <property type="entry name" value="HAD-SF-IA-v3"/>
    <property type="match status" value="1"/>
</dbReference>
<dbReference type="Gene3D" id="3.40.50.1000">
    <property type="entry name" value="HAD superfamily/HAD-like"/>
    <property type="match status" value="1"/>
</dbReference>
<dbReference type="Gene3D" id="1.10.150.240">
    <property type="entry name" value="Putative phosphatase, domain 2"/>
    <property type="match status" value="1"/>
</dbReference>
<organism evidence="1 2">
    <name type="scientific">Trichococcus palustris</name>
    <dbReference type="NCBI Taxonomy" id="140314"/>
    <lineage>
        <taxon>Bacteria</taxon>
        <taxon>Bacillati</taxon>
        <taxon>Bacillota</taxon>
        <taxon>Bacilli</taxon>
        <taxon>Lactobacillales</taxon>
        <taxon>Carnobacteriaceae</taxon>
        <taxon>Trichococcus</taxon>
    </lineage>
</organism>
<dbReference type="SFLD" id="SFLDG01129">
    <property type="entry name" value="C1.5:_HAD__Beta-PGM__Phosphata"/>
    <property type="match status" value="1"/>
</dbReference>
<dbReference type="RefSeq" id="WP_087033433.1">
    <property type="nucleotide sequence ID" value="NZ_FJNE01000005.1"/>
</dbReference>
<dbReference type="SUPFAM" id="SSF56784">
    <property type="entry name" value="HAD-like"/>
    <property type="match status" value="1"/>
</dbReference>
<evidence type="ECO:0000313" key="1">
    <source>
        <dbReference type="EMBL" id="CZQ95286.1"/>
    </source>
</evidence>